<evidence type="ECO:0000313" key="2">
    <source>
        <dbReference type="EMBL" id="GEB83789.1"/>
    </source>
</evidence>
<dbReference type="Proteomes" id="UP000317617">
    <property type="component" value="Unassembled WGS sequence"/>
</dbReference>
<organism evidence="2 3">
    <name type="scientific">Acetobacter orleanensis</name>
    <dbReference type="NCBI Taxonomy" id="104099"/>
    <lineage>
        <taxon>Bacteria</taxon>
        <taxon>Pseudomonadati</taxon>
        <taxon>Pseudomonadota</taxon>
        <taxon>Alphaproteobacteria</taxon>
        <taxon>Acetobacterales</taxon>
        <taxon>Acetobacteraceae</taxon>
        <taxon>Acetobacter</taxon>
    </lineage>
</organism>
<dbReference type="AlphaFoldDB" id="A0A4Y3TQR3"/>
<proteinExistence type="predicted"/>
<sequence length="71" mass="7635">MTVTAAEPGDESCNQNAVLRASEAESHVRRQNWNQPGGKMEAGRAGRKPFQKRIGEAAGVFRLILSVVLAA</sequence>
<feature type="region of interest" description="Disordered" evidence="1">
    <location>
        <begin position="22"/>
        <end position="48"/>
    </location>
</feature>
<name>A0A4Y3TQR3_9PROT</name>
<evidence type="ECO:0000313" key="3">
    <source>
        <dbReference type="Proteomes" id="UP000317617"/>
    </source>
</evidence>
<dbReference type="EMBL" id="BJMU01000018">
    <property type="protein sequence ID" value="GEB83789.1"/>
    <property type="molecule type" value="Genomic_DNA"/>
</dbReference>
<accession>A0A4Y3TQR3</accession>
<gene>
    <name evidence="2" type="ORF">AOR01nite_22660</name>
</gene>
<protein>
    <submittedName>
        <fullName evidence="2">Uncharacterized protein</fullName>
    </submittedName>
</protein>
<comment type="caution">
    <text evidence="2">The sequence shown here is derived from an EMBL/GenBank/DDBJ whole genome shotgun (WGS) entry which is preliminary data.</text>
</comment>
<evidence type="ECO:0000256" key="1">
    <source>
        <dbReference type="SAM" id="MobiDB-lite"/>
    </source>
</evidence>
<keyword evidence="3" id="KW-1185">Reference proteome</keyword>
<reference evidence="2 3" key="1">
    <citation type="submission" date="2019-06" db="EMBL/GenBank/DDBJ databases">
        <title>Whole genome shotgun sequence of Acetobacter orleanensis NBRC 13752.</title>
        <authorList>
            <person name="Hosoyama A."/>
            <person name="Uohara A."/>
            <person name="Ohji S."/>
            <person name="Ichikawa N."/>
        </authorList>
    </citation>
    <scope>NUCLEOTIDE SEQUENCE [LARGE SCALE GENOMIC DNA]</scope>
    <source>
        <strain evidence="2 3">NBRC 13752</strain>
    </source>
</reference>